<dbReference type="EMBL" id="CM017655">
    <property type="protein sequence ID" value="TYI74694.1"/>
    <property type="molecule type" value="Genomic_DNA"/>
</dbReference>
<organism evidence="1 2">
    <name type="scientific">Gossypium mustelinum</name>
    <name type="common">Cotton</name>
    <name type="synonym">Gossypium caicoense</name>
    <dbReference type="NCBI Taxonomy" id="34275"/>
    <lineage>
        <taxon>Eukaryota</taxon>
        <taxon>Viridiplantae</taxon>
        <taxon>Streptophyta</taxon>
        <taxon>Embryophyta</taxon>
        <taxon>Tracheophyta</taxon>
        <taxon>Spermatophyta</taxon>
        <taxon>Magnoliopsida</taxon>
        <taxon>eudicotyledons</taxon>
        <taxon>Gunneridae</taxon>
        <taxon>Pentapetalae</taxon>
        <taxon>rosids</taxon>
        <taxon>malvids</taxon>
        <taxon>Malvales</taxon>
        <taxon>Malvaceae</taxon>
        <taxon>Malvoideae</taxon>
        <taxon>Gossypium</taxon>
    </lineage>
</organism>
<dbReference type="Proteomes" id="UP000323597">
    <property type="component" value="Chromosome D07"/>
</dbReference>
<accession>A0A5D2UDQ4</accession>
<protein>
    <submittedName>
        <fullName evidence="1">Uncharacterized protein</fullName>
    </submittedName>
</protein>
<reference evidence="1 2" key="1">
    <citation type="submission" date="2019-07" db="EMBL/GenBank/DDBJ databases">
        <title>WGS assembly of Gossypium mustelinum.</title>
        <authorList>
            <person name="Chen Z.J."/>
            <person name="Sreedasyam A."/>
            <person name="Ando A."/>
            <person name="Song Q."/>
            <person name="De L."/>
            <person name="Hulse-Kemp A."/>
            <person name="Ding M."/>
            <person name="Ye W."/>
            <person name="Kirkbride R."/>
            <person name="Jenkins J."/>
            <person name="Plott C."/>
            <person name="Lovell J."/>
            <person name="Lin Y.-M."/>
            <person name="Vaughn R."/>
            <person name="Liu B."/>
            <person name="Li W."/>
            <person name="Simpson S."/>
            <person name="Scheffler B."/>
            <person name="Saski C."/>
            <person name="Grover C."/>
            <person name="Hu G."/>
            <person name="Conover J."/>
            <person name="Carlson J."/>
            <person name="Shu S."/>
            <person name="Boston L."/>
            <person name="Williams M."/>
            <person name="Peterson D."/>
            <person name="Mcgee K."/>
            <person name="Jones D."/>
            <person name="Wendel J."/>
            <person name="Stelly D."/>
            <person name="Grimwood J."/>
            <person name="Schmutz J."/>
        </authorList>
    </citation>
    <scope>NUCLEOTIDE SEQUENCE [LARGE SCALE GENOMIC DNA]</scope>
    <source>
        <strain evidence="1">1408120.09</strain>
    </source>
</reference>
<dbReference type="AlphaFoldDB" id="A0A5D2UDQ4"/>
<proteinExistence type="predicted"/>
<keyword evidence="2" id="KW-1185">Reference proteome</keyword>
<evidence type="ECO:0000313" key="1">
    <source>
        <dbReference type="EMBL" id="TYI74694.1"/>
    </source>
</evidence>
<sequence length="37" mass="4444">MPSGFWCFRGNMCSWQFSLPRENWQRLLFPLTCGMDT</sequence>
<evidence type="ECO:0000313" key="2">
    <source>
        <dbReference type="Proteomes" id="UP000323597"/>
    </source>
</evidence>
<gene>
    <name evidence="1" type="ORF">E1A91_D07G220200v1</name>
</gene>
<name>A0A5D2UDQ4_GOSMU</name>